<feature type="region of interest" description="Disordered" evidence="2">
    <location>
        <begin position="342"/>
        <end position="362"/>
    </location>
</feature>
<evidence type="ECO:0000256" key="2">
    <source>
        <dbReference type="SAM" id="MobiDB-lite"/>
    </source>
</evidence>
<evidence type="ECO:0000313" key="3">
    <source>
        <dbReference type="EMBL" id="VDP77414.1"/>
    </source>
</evidence>
<dbReference type="Proteomes" id="UP000272942">
    <property type="component" value="Unassembled WGS sequence"/>
</dbReference>
<feature type="compositionally biased region" description="Polar residues" evidence="2">
    <location>
        <begin position="258"/>
        <end position="272"/>
    </location>
</feature>
<feature type="region of interest" description="Disordered" evidence="2">
    <location>
        <begin position="489"/>
        <end position="509"/>
    </location>
</feature>
<feature type="coiled-coil region" evidence="1">
    <location>
        <begin position="746"/>
        <end position="773"/>
    </location>
</feature>
<reference evidence="5" key="1">
    <citation type="submission" date="2016-06" db="UniProtKB">
        <authorList>
            <consortium name="WormBaseParasite"/>
        </authorList>
    </citation>
    <scope>IDENTIFICATION</scope>
</reference>
<keyword evidence="4" id="KW-1185">Reference proteome</keyword>
<gene>
    <name evidence="3" type="ORF">ECPE_LOCUS6102</name>
</gene>
<evidence type="ECO:0000256" key="1">
    <source>
        <dbReference type="SAM" id="Coils"/>
    </source>
</evidence>
<name>A0A183AGL7_9TREM</name>
<organism evidence="5">
    <name type="scientific">Echinostoma caproni</name>
    <dbReference type="NCBI Taxonomy" id="27848"/>
    <lineage>
        <taxon>Eukaryota</taxon>
        <taxon>Metazoa</taxon>
        <taxon>Spiralia</taxon>
        <taxon>Lophotrochozoa</taxon>
        <taxon>Platyhelminthes</taxon>
        <taxon>Trematoda</taxon>
        <taxon>Digenea</taxon>
        <taxon>Plagiorchiida</taxon>
        <taxon>Echinostomata</taxon>
        <taxon>Echinostomatoidea</taxon>
        <taxon>Echinostomatidae</taxon>
        <taxon>Echinostoma</taxon>
    </lineage>
</organism>
<dbReference type="OrthoDB" id="6275765at2759"/>
<dbReference type="EMBL" id="UZAN01043036">
    <property type="protein sequence ID" value="VDP77414.1"/>
    <property type="molecule type" value="Genomic_DNA"/>
</dbReference>
<protein>
    <submittedName>
        <fullName evidence="5">AIP3 domain-containing protein</fullName>
    </submittedName>
</protein>
<feature type="region of interest" description="Disordered" evidence="2">
    <location>
        <begin position="248"/>
        <end position="272"/>
    </location>
</feature>
<dbReference type="AlphaFoldDB" id="A0A183AGL7"/>
<reference evidence="3 4" key="2">
    <citation type="submission" date="2018-11" db="EMBL/GenBank/DDBJ databases">
        <authorList>
            <consortium name="Pathogen Informatics"/>
        </authorList>
    </citation>
    <scope>NUCLEOTIDE SEQUENCE [LARGE SCALE GENOMIC DNA]</scope>
    <source>
        <strain evidence="3 4">Egypt</strain>
    </source>
</reference>
<sequence length="830" mass="90890">MLVIHHNNNFTFFFSSYLFSAIVSNLPEAAIYSKMPVAVCSPTDSRPLPQYASSPATRSQTPLCHPISLSALMNSHDGLDLCGMVPPDEMDETTFSELVPSITEQVTSSPNGSGLGDRQSTNELPNGSCASPNESLQPPSSQNGHILLESLDDGDRPWPTPLVDPSSECLEWDDSGHLRGLPETRSGSIESRFDRFSLPLADGHSSHRGARSGSGATILSGLEQIPADRSHRSSFTLAAEAAEALVASGSGRHGTRHLSYSSSTGNKLTSDYTPEKALLPRNLDRPIAHSHNLIAKKDTRLINSVNVTSIIESAKFEGNLLTENKMPVCCSTPAQRVSNGRIHKHSNGFHRSTESENVWPTLSESPTIPIRRIRQTNVAPSGSPGCTTAVTIPTLLNQQSHPISTGSTETMHSLFSNAPVNGMISQTNTSRSLGDLVGSMNDSSYLDSDVIGRKFEECDENPVIQLGLIRSQDAVPLLGLLDRLEQGCPHPGESCDSSKPPVETSTQDLERERVQLDIDRSFLQFYTKELTNWKELADSFRHSTGSSRPCGQHSTDSYTIQTQLAIDAFCDWLSALQNRLAVCLNHLNRRALWIDQMNGFTHELKSSFAVVEERVRNSLQQTRSLLLAWCPRPDPVHPPSEGIDEHTQPENSNRNQIVETLNDLQNLSDSVLAFQVRLGSCHLVNDCWSSNDMFQPVPCALRQTADSTSGLGDGQHISGAASFTSSFSSFLDSDSDTEPSSESADLHVVTERAERLQRRLRVAIRRLQQAIVTSTGSNSIPKSACVDLSPFCEPPTNAHHCLNYTVRLPSRSRPYRDWTMPGPVQMLLLD</sequence>
<proteinExistence type="predicted"/>
<accession>A0A183AGL7</accession>
<evidence type="ECO:0000313" key="5">
    <source>
        <dbReference type="WBParaSite" id="ECPE_0000611501-mRNA-1"/>
    </source>
</evidence>
<evidence type="ECO:0000313" key="4">
    <source>
        <dbReference type="Proteomes" id="UP000272942"/>
    </source>
</evidence>
<dbReference type="WBParaSite" id="ECPE_0000611501-mRNA-1">
    <property type="protein sequence ID" value="ECPE_0000611501-mRNA-1"/>
    <property type="gene ID" value="ECPE_0000611501"/>
</dbReference>
<keyword evidence="1" id="KW-0175">Coiled coil</keyword>
<feature type="compositionally biased region" description="Polar residues" evidence="2">
    <location>
        <begin position="103"/>
        <end position="144"/>
    </location>
</feature>
<feature type="region of interest" description="Disordered" evidence="2">
    <location>
        <begin position="103"/>
        <end position="185"/>
    </location>
</feature>